<dbReference type="InterPro" id="IPR043504">
    <property type="entry name" value="Peptidase_S1_PA_chymotrypsin"/>
</dbReference>
<comment type="caution">
    <text evidence="2">The sequence shown here is derived from an EMBL/GenBank/DDBJ whole genome shotgun (WGS) entry which is preliminary data.</text>
</comment>
<keyword evidence="3" id="KW-1185">Reference proteome</keyword>
<evidence type="ECO:0000259" key="1">
    <source>
        <dbReference type="Pfam" id="PF00089"/>
    </source>
</evidence>
<dbReference type="AlphaFoldDB" id="A0AAW1R8V8"/>
<dbReference type="SUPFAM" id="SSF50494">
    <property type="entry name" value="Trypsin-like serine proteases"/>
    <property type="match status" value="1"/>
</dbReference>
<feature type="domain" description="Peptidase S1" evidence="1">
    <location>
        <begin position="23"/>
        <end position="71"/>
    </location>
</feature>
<dbReference type="InterPro" id="IPR001254">
    <property type="entry name" value="Trypsin_dom"/>
</dbReference>
<sequence>MFKHIVCISDGTAPGPSQGLIIYTCAGDSGSPLLERGRTVAEDKLRGVAAFGPDACQGKPKGLFSVFTDVADPQVQYFIESEINAADALSRFQGVDPNDPCPMG</sequence>
<name>A0AAW1R8V8_9CHLO</name>
<evidence type="ECO:0000313" key="3">
    <source>
        <dbReference type="Proteomes" id="UP001489004"/>
    </source>
</evidence>
<dbReference type="Pfam" id="PF00089">
    <property type="entry name" value="Trypsin"/>
    <property type="match status" value="1"/>
</dbReference>
<protein>
    <recommendedName>
        <fullName evidence="1">Peptidase S1 domain-containing protein</fullName>
    </recommendedName>
</protein>
<reference evidence="2 3" key="1">
    <citation type="journal article" date="2024" name="Nat. Commun.">
        <title>Phylogenomics reveals the evolutionary origins of lichenization in chlorophyte algae.</title>
        <authorList>
            <person name="Puginier C."/>
            <person name="Libourel C."/>
            <person name="Otte J."/>
            <person name="Skaloud P."/>
            <person name="Haon M."/>
            <person name="Grisel S."/>
            <person name="Petersen M."/>
            <person name="Berrin J.G."/>
            <person name="Delaux P.M."/>
            <person name="Dal Grande F."/>
            <person name="Keller J."/>
        </authorList>
    </citation>
    <scope>NUCLEOTIDE SEQUENCE [LARGE SCALE GENOMIC DNA]</scope>
    <source>
        <strain evidence="2 3">SAG 2043</strain>
    </source>
</reference>
<accession>A0AAW1R8V8</accession>
<proteinExistence type="predicted"/>
<evidence type="ECO:0000313" key="2">
    <source>
        <dbReference type="EMBL" id="KAK9829978.1"/>
    </source>
</evidence>
<dbReference type="Proteomes" id="UP001489004">
    <property type="component" value="Unassembled WGS sequence"/>
</dbReference>
<organism evidence="2 3">
    <name type="scientific">[Myrmecia] bisecta</name>
    <dbReference type="NCBI Taxonomy" id="41462"/>
    <lineage>
        <taxon>Eukaryota</taxon>
        <taxon>Viridiplantae</taxon>
        <taxon>Chlorophyta</taxon>
        <taxon>core chlorophytes</taxon>
        <taxon>Trebouxiophyceae</taxon>
        <taxon>Trebouxiales</taxon>
        <taxon>Trebouxiaceae</taxon>
        <taxon>Myrmecia</taxon>
    </lineage>
</organism>
<dbReference type="EMBL" id="JALJOR010000001">
    <property type="protein sequence ID" value="KAK9829978.1"/>
    <property type="molecule type" value="Genomic_DNA"/>
</dbReference>
<dbReference type="Gene3D" id="2.40.10.10">
    <property type="entry name" value="Trypsin-like serine proteases"/>
    <property type="match status" value="1"/>
</dbReference>
<dbReference type="GO" id="GO:0004252">
    <property type="term" value="F:serine-type endopeptidase activity"/>
    <property type="evidence" value="ECO:0007669"/>
    <property type="project" value="InterPro"/>
</dbReference>
<gene>
    <name evidence="2" type="ORF">WJX72_009003</name>
</gene>
<dbReference type="InterPro" id="IPR009003">
    <property type="entry name" value="Peptidase_S1_PA"/>
</dbReference>
<dbReference type="GO" id="GO:0006508">
    <property type="term" value="P:proteolysis"/>
    <property type="evidence" value="ECO:0007669"/>
    <property type="project" value="InterPro"/>
</dbReference>